<organism evidence="4 5">
    <name type="scientific">Streptomyces mirabilis</name>
    <dbReference type="NCBI Taxonomy" id="68239"/>
    <lineage>
        <taxon>Bacteria</taxon>
        <taxon>Bacillati</taxon>
        <taxon>Actinomycetota</taxon>
        <taxon>Actinomycetes</taxon>
        <taxon>Kitasatosporales</taxon>
        <taxon>Streptomycetaceae</taxon>
        <taxon>Streptomyces</taxon>
    </lineage>
</organism>
<dbReference type="SUPFAM" id="SSF52540">
    <property type="entry name" value="P-loop containing nucleoside triphosphate hydrolases"/>
    <property type="match status" value="1"/>
</dbReference>
<reference evidence="4 5" key="1">
    <citation type="submission" date="2016-10" db="EMBL/GenBank/DDBJ databases">
        <authorList>
            <person name="de Groot N.N."/>
        </authorList>
    </citation>
    <scope>NUCLEOTIDE SEQUENCE [LARGE SCALE GENOMIC DNA]</scope>
    <source>
        <strain evidence="4 5">OK461</strain>
    </source>
</reference>
<gene>
    <name evidence="4" type="ORF">SAMN02787118_12527</name>
</gene>
<dbReference type="PROSITE" id="PS50837">
    <property type="entry name" value="NACHT"/>
    <property type="match status" value="1"/>
</dbReference>
<sequence length="1046" mass="114675">MEPAAIGAKLASSVVAPLVRKLFVADGPGAGLVEKPLRISGFVSFRGEKRTLGEKELTALATELVARALRTGERPLAPDEEQAVVHALADTLHALGDLAMTDVQAVELGHEALALRLRAASGNPERDLSFDATLFYERILSAACLHILHFFTQRSAFVARTLVEQSRRQSELIAKIDELIVRTPPPGGTDPAFEQRYLAYVATRHSRLTIYGIDLVNSPERWPLDAAYLSLRAVRSAEDAEATGPGGSHIAAAGSTLPAEQALAEQDLVLLRGVAGSGKTTLVQWLAVTAARGERGDRIPLVLPLRTLVRRPDGLPAPDGFLAAARVPFHATQPDGWSDRVLGAGRGLLLVDGIDEIPERDRERTRRWLRELLDVYPGNQWLVTSRPSAVREDWLAPDGFTELALTPMSRDDVTAFIRRWHTAARLDAPDSDRLDGYEQSLLTAVGTKPDLGRLATNPLMCGLICALHRDRRGYLPHGRQELYDAALSMLLSRRDEERDMFPPERTGGIHLTELPQVQLLQRLAYWLIRNNQSEMDRDRAERIVADVLPSLPSAAAQGDAPAILRHLLVRSGLLREPTLGTVEFVHRTFQDYLGARAAVEDGDFGLLGRNAFDSQWSDVIRMAVAHARPRERATLLADLTQSAEETSGTAGTRIRLLALAALEHATELDPHVRAAVERNAASLIPPRTTEEARTLADAGPLVLELLPGPEGLTDDEARAVVITASLIGTDAALPVLARFRSHRSLPVRAQLTWTAHRFDTRRYTADVIAHLPPADLYFCAHTADQLRALRDLGGRPMLQVVGDIDADDIREGLLPDQLSKLVVRDNRVLRDLSFLSDQARLVHLDVSGGSPYVDDLTPLAGLPLKWLLLAGLPGLENPEALAPLSASRTLRLLDIGIPLQGDSLDEVLPRNLPLTYLRFTRNALRHTGLRGLSHMHTLKQLSLATLPENLTPEDFEEITRLPALQELRVNWNAVGWSAGPVLPNVTRLRLNKFTGNEDLSNVPALFPGLRRVTFHLAPDVTDVPEHLLAFLPDAVAVTIEKTDSVV</sequence>
<dbReference type="InterPro" id="IPR007111">
    <property type="entry name" value="NACHT_NTPase"/>
</dbReference>
<name>A0A1I2TJK2_9ACTN</name>
<dbReference type="InterPro" id="IPR032675">
    <property type="entry name" value="LRR_dom_sf"/>
</dbReference>
<protein>
    <submittedName>
        <fullName evidence="4">NACHT domain-containing protein</fullName>
    </submittedName>
</protein>
<dbReference type="Proteomes" id="UP000181942">
    <property type="component" value="Unassembled WGS sequence"/>
</dbReference>
<dbReference type="Gene3D" id="3.80.10.10">
    <property type="entry name" value="Ribonuclease Inhibitor"/>
    <property type="match status" value="1"/>
</dbReference>
<evidence type="ECO:0000259" key="3">
    <source>
        <dbReference type="PROSITE" id="PS50837"/>
    </source>
</evidence>
<feature type="domain" description="NACHT" evidence="3">
    <location>
        <begin position="267"/>
        <end position="600"/>
    </location>
</feature>
<dbReference type="PANTHER" id="PTHR46844">
    <property type="entry name" value="SLR5058 PROTEIN"/>
    <property type="match status" value="1"/>
</dbReference>
<evidence type="ECO:0000313" key="5">
    <source>
        <dbReference type="Proteomes" id="UP000181942"/>
    </source>
</evidence>
<dbReference type="PANTHER" id="PTHR46844:SF1">
    <property type="entry name" value="SLR5058 PROTEIN"/>
    <property type="match status" value="1"/>
</dbReference>
<keyword evidence="1" id="KW-0547">Nucleotide-binding</keyword>
<dbReference type="GO" id="GO:0005524">
    <property type="term" value="F:ATP binding"/>
    <property type="evidence" value="ECO:0007669"/>
    <property type="project" value="UniProtKB-KW"/>
</dbReference>
<evidence type="ECO:0000256" key="1">
    <source>
        <dbReference type="ARBA" id="ARBA00022741"/>
    </source>
</evidence>
<dbReference type="AlphaFoldDB" id="A0A1I2TJK2"/>
<dbReference type="Pfam" id="PF05729">
    <property type="entry name" value="NACHT"/>
    <property type="match status" value="1"/>
</dbReference>
<dbReference type="InterPro" id="IPR054547">
    <property type="entry name" value="NNH1"/>
</dbReference>
<dbReference type="Pfam" id="PF22733">
    <property type="entry name" value="NNH1"/>
    <property type="match status" value="1"/>
</dbReference>
<dbReference type="SUPFAM" id="SSF52047">
    <property type="entry name" value="RNI-like"/>
    <property type="match status" value="1"/>
</dbReference>
<evidence type="ECO:0000256" key="2">
    <source>
        <dbReference type="ARBA" id="ARBA00022840"/>
    </source>
</evidence>
<accession>A0A1I2TJK2</accession>
<keyword evidence="2" id="KW-0067">ATP-binding</keyword>
<proteinExistence type="predicted"/>
<dbReference type="Gene3D" id="3.40.50.300">
    <property type="entry name" value="P-loop containing nucleotide triphosphate hydrolases"/>
    <property type="match status" value="1"/>
</dbReference>
<dbReference type="OrthoDB" id="135105at2"/>
<dbReference type="RefSeq" id="WP_075032422.1">
    <property type="nucleotide sequence ID" value="NZ_FONR01000025.1"/>
</dbReference>
<evidence type="ECO:0000313" key="4">
    <source>
        <dbReference type="EMBL" id="SFG65092.1"/>
    </source>
</evidence>
<dbReference type="EMBL" id="FONR01000025">
    <property type="protein sequence ID" value="SFG65092.1"/>
    <property type="molecule type" value="Genomic_DNA"/>
</dbReference>
<dbReference type="InterPro" id="IPR027417">
    <property type="entry name" value="P-loop_NTPase"/>
</dbReference>